<gene>
    <name evidence="1" type="ORF">RIF29_31268</name>
</gene>
<reference evidence="1 2" key="1">
    <citation type="submission" date="2024-01" db="EMBL/GenBank/DDBJ databases">
        <title>The genomes of 5 underutilized Papilionoideae crops provide insights into root nodulation and disease resistanc.</title>
        <authorList>
            <person name="Yuan L."/>
        </authorList>
    </citation>
    <scope>NUCLEOTIDE SEQUENCE [LARGE SCALE GENOMIC DNA]</scope>
    <source>
        <strain evidence="1">ZHUSHIDOU_FW_LH</strain>
        <tissue evidence="1">Leaf</tissue>
    </source>
</reference>
<proteinExistence type="predicted"/>
<keyword evidence="2" id="KW-1185">Reference proteome</keyword>
<sequence length="77" mass="8565">MEWFASHASSVELQGRKVGPCMAASKNISNSGASWLWLWLRQRGSFQDPLCSVPDLSPLTRDPSLPFYSSLSLKLSH</sequence>
<accession>A0AAN9EH11</accession>
<organism evidence="1 2">
    <name type="scientific">Crotalaria pallida</name>
    <name type="common">Smooth rattlebox</name>
    <name type="synonym">Crotalaria striata</name>
    <dbReference type="NCBI Taxonomy" id="3830"/>
    <lineage>
        <taxon>Eukaryota</taxon>
        <taxon>Viridiplantae</taxon>
        <taxon>Streptophyta</taxon>
        <taxon>Embryophyta</taxon>
        <taxon>Tracheophyta</taxon>
        <taxon>Spermatophyta</taxon>
        <taxon>Magnoliopsida</taxon>
        <taxon>eudicotyledons</taxon>
        <taxon>Gunneridae</taxon>
        <taxon>Pentapetalae</taxon>
        <taxon>rosids</taxon>
        <taxon>fabids</taxon>
        <taxon>Fabales</taxon>
        <taxon>Fabaceae</taxon>
        <taxon>Papilionoideae</taxon>
        <taxon>50 kb inversion clade</taxon>
        <taxon>genistoids sensu lato</taxon>
        <taxon>core genistoids</taxon>
        <taxon>Crotalarieae</taxon>
        <taxon>Crotalaria</taxon>
    </lineage>
</organism>
<dbReference type="Proteomes" id="UP001372338">
    <property type="component" value="Unassembled WGS sequence"/>
</dbReference>
<protein>
    <submittedName>
        <fullName evidence="1">Uncharacterized protein</fullName>
    </submittedName>
</protein>
<dbReference type="EMBL" id="JAYWIO010000006">
    <property type="protein sequence ID" value="KAK7257354.1"/>
    <property type="molecule type" value="Genomic_DNA"/>
</dbReference>
<name>A0AAN9EH11_CROPI</name>
<evidence type="ECO:0000313" key="2">
    <source>
        <dbReference type="Proteomes" id="UP001372338"/>
    </source>
</evidence>
<evidence type="ECO:0000313" key="1">
    <source>
        <dbReference type="EMBL" id="KAK7257354.1"/>
    </source>
</evidence>
<dbReference type="AlphaFoldDB" id="A0AAN9EH11"/>
<comment type="caution">
    <text evidence="1">The sequence shown here is derived from an EMBL/GenBank/DDBJ whole genome shotgun (WGS) entry which is preliminary data.</text>
</comment>